<feature type="transmembrane region" description="Helical" evidence="8">
    <location>
        <begin position="886"/>
        <end position="908"/>
    </location>
</feature>
<keyword evidence="11" id="KW-1185">Reference proteome</keyword>
<evidence type="ECO:0000256" key="4">
    <source>
        <dbReference type="ARBA" id="ARBA00022989"/>
    </source>
</evidence>
<feature type="region of interest" description="Disordered" evidence="7">
    <location>
        <begin position="1"/>
        <end position="66"/>
    </location>
</feature>
<comment type="similarity">
    <text evidence="2">Belongs to the prominin family.</text>
</comment>
<feature type="compositionally biased region" description="Low complexity" evidence="7">
    <location>
        <begin position="975"/>
        <end position="988"/>
    </location>
</feature>
<dbReference type="OrthoDB" id="6229420at2759"/>
<dbReference type="HOGENOM" id="CLU_008293_1_0_1"/>
<evidence type="ECO:0000256" key="8">
    <source>
        <dbReference type="SAM" id="Phobius"/>
    </source>
</evidence>
<comment type="subcellular location">
    <subcellularLocation>
        <location evidence="1">Membrane</location>
        <topology evidence="1">Multi-pass membrane protein</topology>
    </subcellularLocation>
</comment>
<dbReference type="EMBL" id="AMQN01013415">
    <property type="status" value="NOT_ANNOTATED_CDS"/>
    <property type="molecule type" value="Genomic_DNA"/>
</dbReference>
<dbReference type="OMA" id="VYHLMMY"/>
<proteinExistence type="inferred from homology"/>
<evidence type="ECO:0000313" key="10">
    <source>
        <dbReference type="EnsemblMetazoa" id="CapteP199974"/>
    </source>
</evidence>
<gene>
    <name evidence="9" type="ORF">CAPTEDRAFT_199974</name>
</gene>
<evidence type="ECO:0000313" key="9">
    <source>
        <dbReference type="EMBL" id="ELT92251.1"/>
    </source>
</evidence>
<evidence type="ECO:0000256" key="7">
    <source>
        <dbReference type="SAM" id="MobiDB-lite"/>
    </source>
</evidence>
<keyword evidence="3 8" id="KW-0812">Transmembrane</keyword>
<feature type="transmembrane region" description="Helical" evidence="8">
    <location>
        <begin position="157"/>
        <end position="184"/>
    </location>
</feature>
<keyword evidence="6" id="KW-0325">Glycoprotein</keyword>
<evidence type="ECO:0000256" key="5">
    <source>
        <dbReference type="ARBA" id="ARBA00023136"/>
    </source>
</evidence>
<dbReference type="InterPro" id="IPR008795">
    <property type="entry name" value="Prominin"/>
</dbReference>
<reference evidence="11" key="1">
    <citation type="submission" date="2012-12" db="EMBL/GenBank/DDBJ databases">
        <authorList>
            <person name="Hellsten U."/>
            <person name="Grimwood J."/>
            <person name="Chapman J.A."/>
            <person name="Shapiro H."/>
            <person name="Aerts A."/>
            <person name="Otillar R.P."/>
            <person name="Terry A.Y."/>
            <person name="Boore J.L."/>
            <person name="Simakov O."/>
            <person name="Marletaz F."/>
            <person name="Cho S.-J."/>
            <person name="Edsinger-Gonzales E."/>
            <person name="Havlak P."/>
            <person name="Kuo D.-H."/>
            <person name="Larsson T."/>
            <person name="Lv J."/>
            <person name="Arendt D."/>
            <person name="Savage R."/>
            <person name="Osoegawa K."/>
            <person name="de Jong P."/>
            <person name="Lindberg D.R."/>
            <person name="Seaver E.C."/>
            <person name="Weisblat D.A."/>
            <person name="Putnam N.H."/>
            <person name="Grigoriev I.V."/>
            <person name="Rokhsar D.S."/>
        </authorList>
    </citation>
    <scope>NUCLEOTIDE SEQUENCE</scope>
    <source>
        <strain evidence="11">I ESC-2004</strain>
    </source>
</reference>
<evidence type="ECO:0000256" key="6">
    <source>
        <dbReference type="ARBA" id="ARBA00023180"/>
    </source>
</evidence>
<dbReference type="Pfam" id="PF05478">
    <property type="entry name" value="Prominin"/>
    <property type="match status" value="2"/>
</dbReference>
<dbReference type="PANTHER" id="PTHR22730">
    <property type="entry name" value="PROMININ PROM PROTEIN"/>
    <property type="match status" value="1"/>
</dbReference>
<dbReference type="Proteomes" id="UP000014760">
    <property type="component" value="Unassembled WGS sequence"/>
</dbReference>
<sequence length="1042" mass="114478">MQGRVEEVQGRVEEVQGRGEEVYGRGEELKGRAEEVQGRGKELKGRGEELKGRGEEVQGRGDEVQGRGEERLVHFCCGSDNSSVVDASPRQQEERAIEKGMQPLYVMTKFFLDVIQPANNDSLADAYDLDSIIGDGDPFTALSDLFVDDWQSAAKVYLGYLVCVGIGVALLLIVTIGGLCFCCCKCCCRKKGSRVEKKGDKYKRVSCGVTLAFFNTVILPKPFNCEFLTSLLSRLTVPKIVNLFVVRDLGVICTFVTNELLREQTASDSPESLLPKMAAGLDAYNSYIVSTTNDINKELGPNLESSLDNVIAHLDDAPQEALDAINDQTQVVSLLNQAIQLATADVGLMAGNVTFIEDTRDLLISMGANLTTIINGFNSDVTARLTTCPAADQTTCDSISSANSLTVDNDYSNLPSLTSLQTELRSIVSLNLQDLIEEAIAELSNVSSSLLDATLDIMDDVSKEVESVKQDVLTEARKQSSDISSTLMTMYLNDSSESILEYQSEVDEYGNYRYYVGLGLGCLLLLISLFFFLGLMFGACGEPPDDGVSGCTRGVGATILIVGVAFTFLFYWLLIIILMSLFLSGGLLYTETCRPVINKEDTGVLKLANSLIEDSFEEDLGLSISTFLRDCEDNFAIYKALHLEKVVDLDSILNLDNFDIDSILKDITFDTSNVEILSAQSKSDLETLRDIDLDGIDFNTYSALLSTDVLSKEISTFKSLMETSIGNLGDASLRSDLLSMIQELHDHVNDDMLQVMKNTVSCVFAFLKMFLNGYICSKAALSTALNNLKALVDAAKGNSTFRETTQKLINDLESAEVDLRANGGSYLTDYMQQLSIVITEAVQDVVDRLQYALMNTVGRCAPLYNSFNLVFTDSICVDLLDPYNGFWFSIGWCLFFLLPCIILAANLAPLYRKTELYYDGDHKSFDDPSYDAYAGVYPGDNIPLEDMNNATPGKTTLNGGPSRVEGMRNPGYTESRYPQSSSSRYPQQNNGGATNNRSMYQANTGGHQSGAYFSASLSHNPPHYNRRVLPVIGRYYGVFIIK</sequence>
<feature type="compositionally biased region" description="Polar residues" evidence="7">
    <location>
        <begin position="989"/>
        <end position="1005"/>
    </location>
</feature>
<evidence type="ECO:0000256" key="2">
    <source>
        <dbReference type="ARBA" id="ARBA00006058"/>
    </source>
</evidence>
<dbReference type="EMBL" id="KB310206">
    <property type="protein sequence ID" value="ELT92251.1"/>
    <property type="molecule type" value="Genomic_DNA"/>
</dbReference>
<evidence type="ECO:0000256" key="1">
    <source>
        <dbReference type="ARBA" id="ARBA00004141"/>
    </source>
</evidence>
<evidence type="ECO:0000256" key="3">
    <source>
        <dbReference type="ARBA" id="ARBA00022692"/>
    </source>
</evidence>
<dbReference type="AlphaFoldDB" id="R7TL16"/>
<accession>R7TL16</accession>
<reference evidence="10" key="3">
    <citation type="submission" date="2015-06" db="UniProtKB">
        <authorList>
            <consortium name="EnsemblMetazoa"/>
        </authorList>
    </citation>
    <scope>IDENTIFICATION</scope>
</reference>
<evidence type="ECO:0008006" key="12">
    <source>
        <dbReference type="Google" id="ProtNLM"/>
    </source>
</evidence>
<dbReference type="GO" id="GO:0016020">
    <property type="term" value="C:membrane"/>
    <property type="evidence" value="ECO:0007669"/>
    <property type="project" value="UniProtKB-SubCell"/>
</dbReference>
<feature type="transmembrane region" description="Helical" evidence="8">
    <location>
        <begin position="514"/>
        <end position="538"/>
    </location>
</feature>
<feature type="compositionally biased region" description="Polar residues" evidence="7">
    <location>
        <begin position="948"/>
        <end position="959"/>
    </location>
</feature>
<feature type="transmembrane region" description="Helical" evidence="8">
    <location>
        <begin position="559"/>
        <end position="589"/>
    </location>
</feature>
<dbReference type="PANTHER" id="PTHR22730:SF1">
    <property type="entry name" value="PROMININ-LIKE PROTEIN"/>
    <property type="match status" value="1"/>
</dbReference>
<protein>
    <recommendedName>
        <fullName evidence="12">Prominin</fullName>
    </recommendedName>
</protein>
<keyword evidence="4 8" id="KW-1133">Transmembrane helix</keyword>
<organism evidence="9">
    <name type="scientific">Capitella teleta</name>
    <name type="common">Polychaete worm</name>
    <dbReference type="NCBI Taxonomy" id="283909"/>
    <lineage>
        <taxon>Eukaryota</taxon>
        <taxon>Metazoa</taxon>
        <taxon>Spiralia</taxon>
        <taxon>Lophotrochozoa</taxon>
        <taxon>Annelida</taxon>
        <taxon>Polychaeta</taxon>
        <taxon>Sedentaria</taxon>
        <taxon>Scolecida</taxon>
        <taxon>Capitellidae</taxon>
        <taxon>Capitella</taxon>
    </lineage>
</organism>
<evidence type="ECO:0000313" key="11">
    <source>
        <dbReference type="Proteomes" id="UP000014760"/>
    </source>
</evidence>
<feature type="region of interest" description="Disordered" evidence="7">
    <location>
        <begin position="948"/>
        <end position="1005"/>
    </location>
</feature>
<keyword evidence="5 8" id="KW-0472">Membrane</keyword>
<reference evidence="9 11" key="2">
    <citation type="journal article" date="2013" name="Nature">
        <title>Insights into bilaterian evolution from three spiralian genomes.</title>
        <authorList>
            <person name="Simakov O."/>
            <person name="Marletaz F."/>
            <person name="Cho S.J."/>
            <person name="Edsinger-Gonzales E."/>
            <person name="Havlak P."/>
            <person name="Hellsten U."/>
            <person name="Kuo D.H."/>
            <person name="Larsson T."/>
            <person name="Lv J."/>
            <person name="Arendt D."/>
            <person name="Savage R."/>
            <person name="Osoegawa K."/>
            <person name="de Jong P."/>
            <person name="Grimwood J."/>
            <person name="Chapman J.A."/>
            <person name="Shapiro H."/>
            <person name="Aerts A."/>
            <person name="Otillar R.P."/>
            <person name="Terry A.Y."/>
            <person name="Boore J.L."/>
            <person name="Grigoriev I.V."/>
            <person name="Lindberg D.R."/>
            <person name="Seaver E.C."/>
            <person name="Weisblat D.A."/>
            <person name="Putnam N.H."/>
            <person name="Rokhsar D.S."/>
        </authorList>
    </citation>
    <scope>NUCLEOTIDE SEQUENCE</scope>
    <source>
        <strain evidence="9 11">I ESC-2004</strain>
    </source>
</reference>
<dbReference type="EnsemblMetazoa" id="CapteT199974">
    <property type="protein sequence ID" value="CapteP199974"/>
    <property type="gene ID" value="CapteG199974"/>
</dbReference>
<dbReference type="FunCoup" id="R7TL16">
    <property type="interactions" value="58"/>
</dbReference>
<name>R7TL16_CAPTE</name>